<organism evidence="1">
    <name type="scientific">Trypanosoma congolense (strain IL3000)</name>
    <dbReference type="NCBI Taxonomy" id="1068625"/>
    <lineage>
        <taxon>Eukaryota</taxon>
        <taxon>Discoba</taxon>
        <taxon>Euglenozoa</taxon>
        <taxon>Kinetoplastea</taxon>
        <taxon>Metakinetoplastina</taxon>
        <taxon>Trypanosomatida</taxon>
        <taxon>Trypanosomatidae</taxon>
        <taxon>Trypanosoma</taxon>
        <taxon>Nannomonas</taxon>
    </lineage>
</organism>
<dbReference type="Gene3D" id="3.40.50.150">
    <property type="entry name" value="Vaccinia Virus protein VP39"/>
    <property type="match status" value="1"/>
</dbReference>
<evidence type="ECO:0008006" key="2">
    <source>
        <dbReference type="Google" id="ProtNLM"/>
    </source>
</evidence>
<dbReference type="EMBL" id="HE575323">
    <property type="protein sequence ID" value="CCC93616.1"/>
    <property type="molecule type" value="Genomic_DNA"/>
</dbReference>
<dbReference type="InterPro" id="IPR029063">
    <property type="entry name" value="SAM-dependent_MTases_sf"/>
</dbReference>
<dbReference type="AlphaFoldDB" id="G0UW50"/>
<accession>G0UW50</accession>
<dbReference type="CDD" id="cd02440">
    <property type="entry name" value="AdoMet_MTases"/>
    <property type="match status" value="1"/>
</dbReference>
<dbReference type="VEuPathDB" id="TriTrypDB:TcIL3000_10_3790"/>
<evidence type="ECO:0000313" key="1">
    <source>
        <dbReference type="EMBL" id="CCC93616.1"/>
    </source>
</evidence>
<name>G0UW50_TRYCI</name>
<proteinExistence type="predicted"/>
<sequence>MHGDFNGKKEADVVPNEVVVAGVRKEVMRVFPFWKVFVELRAKYKRKPVLVSCDVRIVDREPCEKFAGVDVLWMQSDIVVSNGGKQPPDTNSKSKSDLTIQDRFTLGSMHFVHQKAHICGDDGSYNIQSVILLQQREQMQCVAGYMVHFAFIIYGMIQLVNMADCDELSKVVAPSSDSKVLIIGMGGNSMESGIRHIVGGSAHISIVDIEPAVVRTCQRNSLLHNNPNTHIHIKGAEEALEHCPDDCNFIFMDAFEPENGKMINSDTLVGRMHAKLAPGGILVINEHSMPNTDKLVQLLKLFGTYHIQYINVRGWNESIIVAVRHGDTKHTGCEQHTMKLAHSVMEKYHEEYPGWLPTYNWIERCRTQRIKKEEVLTVRRWIS</sequence>
<gene>
    <name evidence="1" type="ORF">TCIL3000_10_3790</name>
</gene>
<reference evidence="1" key="1">
    <citation type="journal article" date="2012" name="Proc. Natl. Acad. Sci. U.S.A.">
        <title>Antigenic diversity is generated by distinct evolutionary mechanisms in African trypanosome species.</title>
        <authorList>
            <person name="Jackson A.P."/>
            <person name="Berry A."/>
            <person name="Aslett M."/>
            <person name="Allison H.C."/>
            <person name="Burton P."/>
            <person name="Vavrova-Anderson J."/>
            <person name="Brown R."/>
            <person name="Browne H."/>
            <person name="Corton N."/>
            <person name="Hauser H."/>
            <person name="Gamble J."/>
            <person name="Gilderthorp R."/>
            <person name="Marcello L."/>
            <person name="McQuillan J."/>
            <person name="Otto T.D."/>
            <person name="Quail M.A."/>
            <person name="Sanders M.J."/>
            <person name="van Tonder A."/>
            <person name="Ginger M.L."/>
            <person name="Field M.C."/>
            <person name="Barry J.D."/>
            <person name="Hertz-Fowler C."/>
            <person name="Berriman M."/>
        </authorList>
    </citation>
    <scope>NUCLEOTIDE SEQUENCE</scope>
    <source>
        <strain evidence="1">IL3000</strain>
    </source>
</reference>
<dbReference type="SUPFAM" id="SSF53335">
    <property type="entry name" value="S-adenosyl-L-methionine-dependent methyltransferases"/>
    <property type="match status" value="1"/>
</dbReference>
<protein>
    <recommendedName>
        <fullName evidence="2">Spermidine synthase</fullName>
    </recommendedName>
</protein>